<dbReference type="Proteomes" id="UP000324222">
    <property type="component" value="Unassembled WGS sequence"/>
</dbReference>
<gene>
    <name evidence="2" type="ORF">E2C01_031340</name>
</gene>
<dbReference type="EMBL" id="VSRR010003903">
    <property type="protein sequence ID" value="MPC37845.1"/>
    <property type="molecule type" value="Genomic_DNA"/>
</dbReference>
<protein>
    <recommendedName>
        <fullName evidence="4">Transmembrane protein</fullName>
    </recommendedName>
</protein>
<keyword evidence="1" id="KW-0472">Membrane</keyword>
<accession>A0A5B7EWK5</accession>
<feature type="transmembrane region" description="Helical" evidence="1">
    <location>
        <begin position="21"/>
        <end position="48"/>
    </location>
</feature>
<keyword evidence="3" id="KW-1185">Reference proteome</keyword>
<dbReference type="AlphaFoldDB" id="A0A5B7EWK5"/>
<evidence type="ECO:0000313" key="2">
    <source>
        <dbReference type="EMBL" id="MPC37845.1"/>
    </source>
</evidence>
<evidence type="ECO:0008006" key="4">
    <source>
        <dbReference type="Google" id="ProtNLM"/>
    </source>
</evidence>
<sequence length="69" mass="7293">MSGGVTDDGVRRRWPWYAGDLVLMSLLVYLVIVGEVVVVVVVVVVLVADNCLSPSVLSSACGQVYVPAT</sequence>
<comment type="caution">
    <text evidence="2">The sequence shown here is derived from an EMBL/GenBank/DDBJ whole genome shotgun (WGS) entry which is preliminary data.</text>
</comment>
<evidence type="ECO:0000313" key="3">
    <source>
        <dbReference type="Proteomes" id="UP000324222"/>
    </source>
</evidence>
<keyword evidence="1" id="KW-1133">Transmembrane helix</keyword>
<proteinExistence type="predicted"/>
<name>A0A5B7EWK5_PORTR</name>
<organism evidence="2 3">
    <name type="scientific">Portunus trituberculatus</name>
    <name type="common">Swimming crab</name>
    <name type="synonym">Neptunus trituberculatus</name>
    <dbReference type="NCBI Taxonomy" id="210409"/>
    <lineage>
        <taxon>Eukaryota</taxon>
        <taxon>Metazoa</taxon>
        <taxon>Ecdysozoa</taxon>
        <taxon>Arthropoda</taxon>
        <taxon>Crustacea</taxon>
        <taxon>Multicrustacea</taxon>
        <taxon>Malacostraca</taxon>
        <taxon>Eumalacostraca</taxon>
        <taxon>Eucarida</taxon>
        <taxon>Decapoda</taxon>
        <taxon>Pleocyemata</taxon>
        <taxon>Brachyura</taxon>
        <taxon>Eubrachyura</taxon>
        <taxon>Portunoidea</taxon>
        <taxon>Portunidae</taxon>
        <taxon>Portuninae</taxon>
        <taxon>Portunus</taxon>
    </lineage>
</organism>
<keyword evidence="1" id="KW-0812">Transmembrane</keyword>
<evidence type="ECO:0000256" key="1">
    <source>
        <dbReference type="SAM" id="Phobius"/>
    </source>
</evidence>
<reference evidence="2 3" key="1">
    <citation type="submission" date="2019-05" db="EMBL/GenBank/DDBJ databases">
        <title>Another draft genome of Portunus trituberculatus and its Hox gene families provides insights of decapod evolution.</title>
        <authorList>
            <person name="Jeong J.-H."/>
            <person name="Song I."/>
            <person name="Kim S."/>
            <person name="Choi T."/>
            <person name="Kim D."/>
            <person name="Ryu S."/>
            <person name="Kim W."/>
        </authorList>
    </citation>
    <scope>NUCLEOTIDE SEQUENCE [LARGE SCALE GENOMIC DNA]</scope>
    <source>
        <tissue evidence="2">Muscle</tissue>
    </source>
</reference>